<protein>
    <recommendedName>
        <fullName evidence="1">CFA20 domain-containing protein</fullName>
    </recommendedName>
</protein>
<comment type="caution">
    <text evidence="2">The sequence shown here is derived from an EMBL/GenBank/DDBJ whole genome shotgun (WGS) entry which is preliminary data.</text>
</comment>
<dbReference type="STRING" id="231916.A0A409XZC4"/>
<dbReference type="InterPro" id="IPR007714">
    <property type="entry name" value="CFA20_dom"/>
</dbReference>
<accession>A0A409XZC4</accession>
<evidence type="ECO:0000313" key="3">
    <source>
        <dbReference type="Proteomes" id="UP000284706"/>
    </source>
</evidence>
<sequence length="295" mass="32675">MFSSSVQPSILSLFSSTSSDPLSLFTSSTDNDLPSDSFIHLLHDRLSTPLPENPRNLLHLPAIRDEGEGSDSLESRNLGTELEQTVLHIQSPTIRTTYIQSPAIGSSSSGSDSPSFELGIRHPWMHIQVRNLGRDWSFEVGISDQKRRIGVIRLSTFQVNKSQRVKEPNLKINHAKPGSGPLLLLLPLSFPANSSNPLTPWSTISVHFPSLLPYFSSPTFRPPPVEARAANGDDADPHILTGRPQAPSLALTPSGKFSHVSYVRVYANCRLRRLWFSEEGPSQKVPWEFELYASD</sequence>
<dbReference type="Pfam" id="PF05018">
    <property type="entry name" value="CFA20_dom"/>
    <property type="match status" value="1"/>
</dbReference>
<proteinExistence type="predicted"/>
<gene>
    <name evidence="2" type="ORF">CVT26_004769</name>
</gene>
<dbReference type="OrthoDB" id="7486196at2759"/>
<evidence type="ECO:0000313" key="2">
    <source>
        <dbReference type="EMBL" id="PPQ96134.1"/>
    </source>
</evidence>
<dbReference type="PANTHER" id="PTHR12458">
    <property type="entry name" value="ORF PROTEIN"/>
    <property type="match status" value="1"/>
</dbReference>
<feature type="domain" description="CFA20" evidence="1">
    <location>
        <begin position="76"/>
        <end position="165"/>
    </location>
</feature>
<dbReference type="Proteomes" id="UP000284706">
    <property type="component" value="Unassembled WGS sequence"/>
</dbReference>
<reference evidence="2 3" key="1">
    <citation type="journal article" date="2018" name="Evol. Lett.">
        <title>Horizontal gene cluster transfer increased hallucinogenic mushroom diversity.</title>
        <authorList>
            <person name="Reynolds H.T."/>
            <person name="Vijayakumar V."/>
            <person name="Gluck-Thaler E."/>
            <person name="Korotkin H.B."/>
            <person name="Matheny P.B."/>
            <person name="Slot J.C."/>
        </authorList>
    </citation>
    <scope>NUCLEOTIDE SEQUENCE [LARGE SCALE GENOMIC DNA]</scope>
    <source>
        <strain evidence="2 3">SRW20</strain>
    </source>
</reference>
<dbReference type="AlphaFoldDB" id="A0A409XZC4"/>
<name>A0A409XZC4_9AGAR</name>
<organism evidence="2 3">
    <name type="scientific">Gymnopilus dilepis</name>
    <dbReference type="NCBI Taxonomy" id="231916"/>
    <lineage>
        <taxon>Eukaryota</taxon>
        <taxon>Fungi</taxon>
        <taxon>Dikarya</taxon>
        <taxon>Basidiomycota</taxon>
        <taxon>Agaricomycotina</taxon>
        <taxon>Agaricomycetes</taxon>
        <taxon>Agaricomycetidae</taxon>
        <taxon>Agaricales</taxon>
        <taxon>Agaricineae</taxon>
        <taxon>Hymenogastraceae</taxon>
        <taxon>Gymnopilus</taxon>
    </lineage>
</organism>
<dbReference type="InterPro" id="IPR040441">
    <property type="entry name" value="CFA20/CFAP20DC"/>
</dbReference>
<dbReference type="InParanoid" id="A0A409XZC4"/>
<evidence type="ECO:0000259" key="1">
    <source>
        <dbReference type="Pfam" id="PF05018"/>
    </source>
</evidence>
<dbReference type="EMBL" id="NHYE01001394">
    <property type="protein sequence ID" value="PPQ96134.1"/>
    <property type="molecule type" value="Genomic_DNA"/>
</dbReference>
<keyword evidence="3" id="KW-1185">Reference proteome</keyword>